<feature type="transmembrane region" description="Helical" evidence="2">
    <location>
        <begin position="202"/>
        <end position="222"/>
    </location>
</feature>
<gene>
    <name evidence="3" type="ORF">PACLA_8A002644</name>
</gene>
<evidence type="ECO:0000256" key="2">
    <source>
        <dbReference type="SAM" id="Phobius"/>
    </source>
</evidence>
<evidence type="ECO:0000313" key="4">
    <source>
        <dbReference type="Proteomes" id="UP001152795"/>
    </source>
</evidence>
<feature type="compositionally biased region" description="Basic and acidic residues" evidence="1">
    <location>
        <begin position="235"/>
        <end position="244"/>
    </location>
</feature>
<comment type="caution">
    <text evidence="3">The sequence shown here is derived from an EMBL/GenBank/DDBJ whole genome shotgun (WGS) entry which is preliminary data.</text>
</comment>
<dbReference type="OrthoDB" id="10451157at2759"/>
<keyword evidence="2" id="KW-0472">Membrane</keyword>
<keyword evidence="4" id="KW-1185">Reference proteome</keyword>
<proteinExistence type="predicted"/>
<dbReference type="Proteomes" id="UP001152795">
    <property type="component" value="Unassembled WGS sequence"/>
</dbReference>
<organism evidence="3 4">
    <name type="scientific">Paramuricea clavata</name>
    <name type="common">Red gorgonian</name>
    <name type="synonym">Violescent sea-whip</name>
    <dbReference type="NCBI Taxonomy" id="317549"/>
    <lineage>
        <taxon>Eukaryota</taxon>
        <taxon>Metazoa</taxon>
        <taxon>Cnidaria</taxon>
        <taxon>Anthozoa</taxon>
        <taxon>Octocorallia</taxon>
        <taxon>Malacalcyonacea</taxon>
        <taxon>Plexauridae</taxon>
        <taxon>Paramuricea</taxon>
    </lineage>
</organism>
<protein>
    <submittedName>
        <fullName evidence="3">Uncharacterized protein</fullName>
    </submittedName>
</protein>
<evidence type="ECO:0000313" key="3">
    <source>
        <dbReference type="EMBL" id="CAB4004510.1"/>
    </source>
</evidence>
<feature type="region of interest" description="Disordered" evidence="1">
    <location>
        <begin position="235"/>
        <end position="263"/>
    </location>
</feature>
<dbReference type="EMBL" id="CACRXK020004925">
    <property type="protein sequence ID" value="CAB4004510.1"/>
    <property type="molecule type" value="Genomic_DNA"/>
</dbReference>
<accession>A0A7D9EBE5</accession>
<keyword evidence="2" id="KW-0812">Transmembrane</keyword>
<keyword evidence="2" id="KW-1133">Transmembrane helix</keyword>
<name>A0A7D9EBE5_PARCT</name>
<dbReference type="AlphaFoldDB" id="A0A7D9EBE5"/>
<sequence length="352" mass="40290">MKRQVWKCDRNDPYYVWQEHSKGYLHHGDHGNYVSSHVNRNTALKWKRRGSNQTLCSEAVGCETFQDGSSLVVLNQTVKCHEKSECWGEKEVNIGREVTECSLLPDQTQYLHKDGWQRLLVETESFDVVTNENKTSLKWDLTKTPMSWKGLIVKVQFQCKGSGEYQYNKEVHCVLIKYKGLFTGFHKSEQSENEIDKTQTTVVIVCVLIITFVIGIVVFLAYRNKNRLAKLIRRGSEKPDETRHASPGQKSGDSNNPIYHSSHSAQNDCQLYEATEPEPVYQYANAGHEIEAQPPPKLTYDYALPEDRPRIGQRTCVGKDGDLAGENKMLQHASELNNSKNTPHMYHVLENN</sequence>
<feature type="compositionally biased region" description="Polar residues" evidence="1">
    <location>
        <begin position="248"/>
        <end position="263"/>
    </location>
</feature>
<reference evidence="3" key="1">
    <citation type="submission" date="2020-04" db="EMBL/GenBank/DDBJ databases">
        <authorList>
            <person name="Alioto T."/>
            <person name="Alioto T."/>
            <person name="Gomez Garrido J."/>
        </authorList>
    </citation>
    <scope>NUCLEOTIDE SEQUENCE</scope>
    <source>
        <strain evidence="3">A484AB</strain>
    </source>
</reference>
<evidence type="ECO:0000256" key="1">
    <source>
        <dbReference type="SAM" id="MobiDB-lite"/>
    </source>
</evidence>